<dbReference type="RefSeq" id="WP_059624746.1">
    <property type="nucleotide sequence ID" value="NZ_CP013446.1"/>
</dbReference>
<keyword evidence="1" id="KW-1133">Transmembrane helix</keyword>
<protein>
    <submittedName>
        <fullName evidence="3">Uncharacterized protein</fullName>
    </submittedName>
</protein>
<accession>A0A118XYF9</accession>
<evidence type="ECO:0000313" key="2">
    <source>
        <dbReference type="EMBL" id="AOK22914.1"/>
    </source>
</evidence>
<keyword evidence="4" id="KW-1185">Reference proteome</keyword>
<dbReference type="EMBL" id="CP013446">
    <property type="protein sequence ID" value="AOK22914.1"/>
    <property type="molecule type" value="Genomic_DNA"/>
</dbReference>
<gene>
    <name evidence="3" type="ORF">WJ96_16600</name>
    <name evidence="2" type="ORF">WK67_09280</name>
</gene>
<keyword evidence="1" id="KW-0812">Transmembrane</keyword>
<dbReference type="Proteomes" id="UP000095100">
    <property type="component" value="Chromosome 1"/>
</dbReference>
<feature type="transmembrane region" description="Helical" evidence="1">
    <location>
        <begin position="47"/>
        <end position="65"/>
    </location>
</feature>
<dbReference type="Proteomes" id="UP000056453">
    <property type="component" value="Unassembled WGS sequence"/>
</dbReference>
<sequence>MREIAHLVLNTPPPLMVSIVFAVAYLVIGIPAHIIRGAIARDVFGTMAGVFAALFYLTIVLGFQADIRDLSQ</sequence>
<proteinExistence type="predicted"/>
<dbReference type="AlphaFoldDB" id="A0A118XYF9"/>
<reference evidence="3 4" key="1">
    <citation type="submission" date="2015-11" db="EMBL/GenBank/DDBJ databases">
        <title>Expanding the genomic diversity of Burkholderia species for the development of highly accurate diagnostics.</title>
        <authorList>
            <person name="Sahl J."/>
            <person name="Keim P."/>
            <person name="Wagner D."/>
        </authorList>
    </citation>
    <scope>NUCLEOTIDE SEQUENCE [LARGE SCALE GENOMIC DNA]</scope>
    <source>
        <strain evidence="3 4">MSMB1808WGS</strain>
    </source>
</reference>
<dbReference type="EMBL" id="LPBJ01000083">
    <property type="protein sequence ID" value="KVP92612.1"/>
    <property type="molecule type" value="Genomic_DNA"/>
</dbReference>
<reference evidence="2 5" key="2">
    <citation type="submission" date="2015-12" db="EMBL/GenBank/DDBJ databases">
        <title>Diversity of Burkholderia near neighbor genomes.</title>
        <authorList>
            <person name="Sahl J."/>
            <person name="Wagner D."/>
            <person name="Keim P."/>
        </authorList>
    </citation>
    <scope>NUCLEOTIDE SEQUENCE [LARGE SCALE GENOMIC DNA]</scope>
    <source>
        <strain evidence="2 5">MSMB1189WGS</strain>
    </source>
</reference>
<evidence type="ECO:0000256" key="1">
    <source>
        <dbReference type="SAM" id="Phobius"/>
    </source>
</evidence>
<evidence type="ECO:0000313" key="4">
    <source>
        <dbReference type="Proteomes" id="UP000056453"/>
    </source>
</evidence>
<organism evidence="3 4">
    <name type="scientific">Burkholderia ubonensis</name>
    <dbReference type="NCBI Taxonomy" id="101571"/>
    <lineage>
        <taxon>Bacteria</taxon>
        <taxon>Pseudomonadati</taxon>
        <taxon>Pseudomonadota</taxon>
        <taxon>Betaproteobacteria</taxon>
        <taxon>Burkholderiales</taxon>
        <taxon>Burkholderiaceae</taxon>
        <taxon>Burkholderia</taxon>
        <taxon>Burkholderia cepacia complex</taxon>
    </lineage>
</organism>
<evidence type="ECO:0000313" key="5">
    <source>
        <dbReference type="Proteomes" id="UP000095100"/>
    </source>
</evidence>
<feature type="transmembrane region" description="Helical" evidence="1">
    <location>
        <begin position="15"/>
        <end position="35"/>
    </location>
</feature>
<name>A0A118XYF9_9BURK</name>
<keyword evidence="1" id="KW-0472">Membrane</keyword>
<evidence type="ECO:0000313" key="3">
    <source>
        <dbReference type="EMBL" id="KVP92612.1"/>
    </source>
</evidence>